<accession>A0ABN3RMJ8</accession>
<evidence type="ECO:0000256" key="1">
    <source>
        <dbReference type="ARBA" id="ARBA00022450"/>
    </source>
</evidence>
<keyword evidence="2" id="KW-0597">Phosphoprotein</keyword>
<dbReference type="PROSITE" id="PS50075">
    <property type="entry name" value="CARRIER"/>
    <property type="match status" value="1"/>
</dbReference>
<keyword evidence="1" id="KW-0596">Phosphopantetheine</keyword>
<organism evidence="4 5">
    <name type="scientific">Streptomyces lunalinharesii</name>
    <dbReference type="NCBI Taxonomy" id="333384"/>
    <lineage>
        <taxon>Bacteria</taxon>
        <taxon>Bacillati</taxon>
        <taxon>Actinomycetota</taxon>
        <taxon>Actinomycetes</taxon>
        <taxon>Kitasatosporales</taxon>
        <taxon>Streptomycetaceae</taxon>
        <taxon>Streptomyces</taxon>
    </lineage>
</organism>
<comment type="caution">
    <text evidence="4">The sequence shown here is derived from an EMBL/GenBank/DDBJ whole genome shotgun (WGS) entry which is preliminary data.</text>
</comment>
<protein>
    <recommendedName>
        <fullName evidence="3">Carrier domain-containing protein</fullName>
    </recommendedName>
</protein>
<evidence type="ECO:0000256" key="2">
    <source>
        <dbReference type="ARBA" id="ARBA00022553"/>
    </source>
</evidence>
<sequence>MEPFTLTDLNTVMSRLSGHQLTTRLDENHLDAPFDDLGMDSISLVELAQKLGEHGAPFPEEIVEELRTPQLVLDYVNRHRSEP</sequence>
<dbReference type="Pfam" id="PF00550">
    <property type="entry name" value="PP-binding"/>
    <property type="match status" value="1"/>
</dbReference>
<dbReference type="InterPro" id="IPR036736">
    <property type="entry name" value="ACP-like_sf"/>
</dbReference>
<dbReference type="InterPro" id="IPR009081">
    <property type="entry name" value="PP-bd_ACP"/>
</dbReference>
<evidence type="ECO:0000313" key="5">
    <source>
        <dbReference type="Proteomes" id="UP001500994"/>
    </source>
</evidence>
<proteinExistence type="predicted"/>
<dbReference type="SUPFAM" id="SSF47336">
    <property type="entry name" value="ACP-like"/>
    <property type="match status" value="1"/>
</dbReference>
<dbReference type="InterPro" id="IPR006162">
    <property type="entry name" value="Ppantetheine_attach_site"/>
</dbReference>
<dbReference type="Gene3D" id="1.10.1200.10">
    <property type="entry name" value="ACP-like"/>
    <property type="match status" value="1"/>
</dbReference>
<reference evidence="4 5" key="1">
    <citation type="journal article" date="2019" name="Int. J. Syst. Evol. Microbiol.">
        <title>The Global Catalogue of Microorganisms (GCM) 10K type strain sequencing project: providing services to taxonomists for standard genome sequencing and annotation.</title>
        <authorList>
            <consortium name="The Broad Institute Genomics Platform"/>
            <consortium name="The Broad Institute Genome Sequencing Center for Infectious Disease"/>
            <person name="Wu L."/>
            <person name="Ma J."/>
        </authorList>
    </citation>
    <scope>NUCLEOTIDE SEQUENCE [LARGE SCALE GENOMIC DNA]</scope>
    <source>
        <strain evidence="4 5">JCM 16374</strain>
    </source>
</reference>
<dbReference type="RefSeq" id="WP_344574965.1">
    <property type="nucleotide sequence ID" value="NZ_BAAARK010000005.1"/>
</dbReference>
<dbReference type="EMBL" id="BAAARK010000005">
    <property type="protein sequence ID" value="GAA2656369.1"/>
    <property type="molecule type" value="Genomic_DNA"/>
</dbReference>
<feature type="domain" description="Carrier" evidence="3">
    <location>
        <begin position="7"/>
        <end position="80"/>
    </location>
</feature>
<dbReference type="Proteomes" id="UP001500994">
    <property type="component" value="Unassembled WGS sequence"/>
</dbReference>
<evidence type="ECO:0000259" key="3">
    <source>
        <dbReference type="PROSITE" id="PS50075"/>
    </source>
</evidence>
<gene>
    <name evidence="4" type="ORF">GCM10009864_22940</name>
</gene>
<name>A0ABN3RMJ8_9ACTN</name>
<keyword evidence="5" id="KW-1185">Reference proteome</keyword>
<dbReference type="PROSITE" id="PS00012">
    <property type="entry name" value="PHOSPHOPANTETHEINE"/>
    <property type="match status" value="1"/>
</dbReference>
<evidence type="ECO:0000313" key="4">
    <source>
        <dbReference type="EMBL" id="GAA2656369.1"/>
    </source>
</evidence>